<organism evidence="5 6">
    <name type="scientific">Saccharopolyspora mangrovi</name>
    <dbReference type="NCBI Taxonomy" id="3082379"/>
    <lineage>
        <taxon>Bacteria</taxon>
        <taxon>Bacillati</taxon>
        <taxon>Actinomycetota</taxon>
        <taxon>Actinomycetes</taxon>
        <taxon>Pseudonocardiales</taxon>
        <taxon>Pseudonocardiaceae</taxon>
        <taxon>Saccharopolyspora</taxon>
    </lineage>
</organism>
<dbReference type="RefSeq" id="WP_324264244.1">
    <property type="nucleotide sequence ID" value="NZ_JAWLNX010000002.1"/>
</dbReference>
<dbReference type="Gene3D" id="1.10.150.130">
    <property type="match status" value="1"/>
</dbReference>
<keyword evidence="6" id="KW-1185">Reference proteome</keyword>
<evidence type="ECO:0000313" key="5">
    <source>
        <dbReference type="EMBL" id="MEB3366683.1"/>
    </source>
</evidence>
<comment type="caution">
    <text evidence="5">The sequence shown here is derived from an EMBL/GenBank/DDBJ whole genome shotgun (WGS) entry which is preliminary data.</text>
</comment>
<keyword evidence="1" id="KW-0238">DNA-binding</keyword>
<dbReference type="Pfam" id="PF13408">
    <property type="entry name" value="Zn_ribbon_recom"/>
    <property type="match status" value="1"/>
</dbReference>
<dbReference type="Proteomes" id="UP001327093">
    <property type="component" value="Unassembled WGS sequence"/>
</dbReference>
<evidence type="ECO:0000256" key="3">
    <source>
        <dbReference type="SAM" id="MobiDB-lite"/>
    </source>
</evidence>
<dbReference type="Gene3D" id="1.10.443.10">
    <property type="entry name" value="Intergrase catalytic core"/>
    <property type="match status" value="1"/>
</dbReference>
<feature type="region of interest" description="Disordered" evidence="3">
    <location>
        <begin position="357"/>
        <end position="405"/>
    </location>
</feature>
<reference evidence="5 6" key="1">
    <citation type="submission" date="2023-10" db="EMBL/GenBank/DDBJ databases">
        <title>Saccharopolyspora sp. nov., isolated from mangrove soil.</title>
        <authorList>
            <person name="Lu Y."/>
            <person name="Liu W."/>
        </authorList>
    </citation>
    <scope>NUCLEOTIDE SEQUENCE [LARGE SCALE GENOMIC DNA]</scope>
    <source>
        <strain evidence="5 6">S2-29</strain>
    </source>
</reference>
<dbReference type="InterPro" id="IPR011010">
    <property type="entry name" value="DNA_brk_join_enz"/>
</dbReference>
<proteinExistence type="predicted"/>
<dbReference type="SUPFAM" id="SSF56349">
    <property type="entry name" value="DNA breaking-rejoining enzymes"/>
    <property type="match status" value="1"/>
</dbReference>
<name>A0ABU6A538_9PSEU</name>
<protein>
    <submittedName>
        <fullName evidence="5">Site-specific integrase</fullName>
    </submittedName>
</protein>
<evidence type="ECO:0000256" key="1">
    <source>
        <dbReference type="ARBA" id="ARBA00023125"/>
    </source>
</evidence>
<dbReference type="InterPro" id="IPR013762">
    <property type="entry name" value="Integrase-like_cat_sf"/>
</dbReference>
<feature type="domain" description="Recombinase zinc beta ribbon" evidence="4">
    <location>
        <begin position="39"/>
        <end position="69"/>
    </location>
</feature>
<evidence type="ECO:0000313" key="6">
    <source>
        <dbReference type="Proteomes" id="UP001327093"/>
    </source>
</evidence>
<dbReference type="InterPro" id="IPR025827">
    <property type="entry name" value="Zn_ribbon_recom_dom"/>
</dbReference>
<dbReference type="InterPro" id="IPR010998">
    <property type="entry name" value="Integrase_recombinase_N"/>
</dbReference>
<dbReference type="EMBL" id="JAWLNX010000002">
    <property type="protein sequence ID" value="MEB3366683.1"/>
    <property type="molecule type" value="Genomic_DNA"/>
</dbReference>
<evidence type="ECO:0000259" key="4">
    <source>
        <dbReference type="Pfam" id="PF13408"/>
    </source>
</evidence>
<gene>
    <name evidence="5" type="ORF">R4I43_04640</name>
</gene>
<keyword evidence="2" id="KW-0233">DNA recombination</keyword>
<sequence length="405" mass="44884">MSVEDFTQAQLLRRSKGAGKLRAARRLERSGRPTKRTYLFRGRVRCGVCGRKMEGSPRVHGMYYRCPARASQVVGTVEAAEAWIDAMERAARGGLDPSESTKSLKEYGNAVMSLALRGLEPKTTEPYRAGWTKRVVPTIGHIPVRMITSGVVDRAAHDWIADGCSMSTIKNTVAVLVRVMEQALRDGIVDRNSARVVGWQSEFRKAEDELENPRALALPDWQTLTTLADALVERSHDQYRGWGDVVRFAVCTAARIGEVSGCRVADIDTRTWTWKVRRQTTTGPGGLVDKGTKGKRARTVPVIPEIRDLVIHRLTALDGKPDARLFSGPKGGRISTAVLRDTTHWYDVVRALGFEHLRRPPPHGADMDGRRWGAAPRPAQGGRPRQHRHHPALPASRPSVDHRGG</sequence>
<accession>A0ABU6A538</accession>
<evidence type="ECO:0000256" key="2">
    <source>
        <dbReference type="ARBA" id="ARBA00023172"/>
    </source>
</evidence>